<dbReference type="EC" id="1.1.1.100" evidence="4"/>
<dbReference type="PRINTS" id="PR00080">
    <property type="entry name" value="SDRFAMILY"/>
</dbReference>
<dbReference type="PANTHER" id="PTHR24321">
    <property type="entry name" value="DEHYDROGENASES, SHORT CHAIN"/>
    <property type="match status" value="1"/>
</dbReference>
<dbReference type="SUPFAM" id="SSF51735">
    <property type="entry name" value="NAD(P)-binding Rossmann-fold domains"/>
    <property type="match status" value="1"/>
</dbReference>
<gene>
    <name evidence="4" type="ORF">MNBD_ALPHA02-1013</name>
</gene>
<accession>A0A3B0RJS8</accession>
<evidence type="ECO:0000313" key="4">
    <source>
        <dbReference type="EMBL" id="VAV93704.1"/>
    </source>
</evidence>
<dbReference type="InterPro" id="IPR036291">
    <property type="entry name" value="NAD(P)-bd_dom_sf"/>
</dbReference>
<dbReference type="AlphaFoldDB" id="A0A3B0RJS8"/>
<organism evidence="4">
    <name type="scientific">hydrothermal vent metagenome</name>
    <dbReference type="NCBI Taxonomy" id="652676"/>
    <lineage>
        <taxon>unclassified sequences</taxon>
        <taxon>metagenomes</taxon>
        <taxon>ecological metagenomes</taxon>
    </lineage>
</organism>
<sequence length="264" mass="27999">MDEENQRIKGKVALVTGGASGLGLAIASLMVRQGGAVIITDIAAEQGILAAEQTGAEFMTQDVSDETRWQEVLGHIYKKYGPLDILVNNAGISGGGPATDPETTPLDEWQKIQRINSDSVFLGCKYAINYMRKGGGGSIINMSSIAALVATPFITSYGASKAAVRQLTMSVALHCAKSGSKVRCNSVHPGQIRTPMLESLFEEASSQMNVPLDMVVQGFLERIPLGAFGTAEDIAYMVLFLASDESKYITGGQFVVDGGMQLNG</sequence>
<feature type="transmembrane region" description="Helical" evidence="3">
    <location>
        <begin position="12"/>
        <end position="31"/>
    </location>
</feature>
<evidence type="ECO:0000256" key="1">
    <source>
        <dbReference type="ARBA" id="ARBA00006484"/>
    </source>
</evidence>
<name>A0A3B0RJS8_9ZZZZ</name>
<dbReference type="EMBL" id="UOED01000083">
    <property type="protein sequence ID" value="VAV93704.1"/>
    <property type="molecule type" value="Genomic_DNA"/>
</dbReference>
<dbReference type="InterPro" id="IPR020904">
    <property type="entry name" value="Sc_DH/Rdtase_CS"/>
</dbReference>
<dbReference type="GO" id="GO:0004316">
    <property type="term" value="F:3-oxoacyl-[acyl-carrier-protein] reductase (NADPH) activity"/>
    <property type="evidence" value="ECO:0007669"/>
    <property type="project" value="UniProtKB-EC"/>
</dbReference>
<comment type="similarity">
    <text evidence="1">Belongs to the short-chain dehydrogenases/reductases (SDR) family.</text>
</comment>
<dbReference type="InterPro" id="IPR002347">
    <property type="entry name" value="SDR_fam"/>
</dbReference>
<keyword evidence="3" id="KW-0472">Membrane</keyword>
<dbReference type="PANTHER" id="PTHR24321:SF15">
    <property type="entry name" value="OXIDOREDUCTASE UCPA"/>
    <property type="match status" value="1"/>
</dbReference>
<evidence type="ECO:0000256" key="2">
    <source>
        <dbReference type="ARBA" id="ARBA00023002"/>
    </source>
</evidence>
<protein>
    <submittedName>
        <fullName evidence="4">3-oxoacyl-[acyl-carrier protein] reductase</fullName>
        <ecNumber evidence="4">1.1.1.100</ecNumber>
    </submittedName>
</protein>
<dbReference type="PRINTS" id="PR00081">
    <property type="entry name" value="GDHRDH"/>
</dbReference>
<dbReference type="Gene3D" id="3.40.50.720">
    <property type="entry name" value="NAD(P)-binding Rossmann-like Domain"/>
    <property type="match status" value="1"/>
</dbReference>
<dbReference type="NCBIfam" id="NF005559">
    <property type="entry name" value="PRK07231.1"/>
    <property type="match status" value="1"/>
</dbReference>
<dbReference type="Pfam" id="PF13561">
    <property type="entry name" value="adh_short_C2"/>
    <property type="match status" value="1"/>
</dbReference>
<reference evidence="4" key="1">
    <citation type="submission" date="2018-06" db="EMBL/GenBank/DDBJ databases">
        <authorList>
            <person name="Zhirakovskaya E."/>
        </authorList>
    </citation>
    <scope>NUCLEOTIDE SEQUENCE</scope>
</reference>
<evidence type="ECO:0000256" key="3">
    <source>
        <dbReference type="SAM" id="Phobius"/>
    </source>
</evidence>
<keyword evidence="3" id="KW-0812">Transmembrane</keyword>
<dbReference type="FunFam" id="3.40.50.720:FF:000084">
    <property type="entry name" value="Short-chain dehydrogenase reductase"/>
    <property type="match status" value="1"/>
</dbReference>
<proteinExistence type="inferred from homology"/>
<keyword evidence="2 4" id="KW-0560">Oxidoreductase</keyword>
<keyword evidence="3" id="KW-1133">Transmembrane helix</keyword>
<dbReference type="PROSITE" id="PS00061">
    <property type="entry name" value="ADH_SHORT"/>
    <property type="match status" value="1"/>
</dbReference>